<dbReference type="Pfam" id="PF00484">
    <property type="entry name" value="Pro_CA"/>
    <property type="match status" value="1"/>
</dbReference>
<dbReference type="PROSITE" id="PS51318">
    <property type="entry name" value="TAT"/>
    <property type="match status" value="1"/>
</dbReference>
<feature type="binding site" evidence="3">
    <location>
        <position position="155"/>
    </location>
    <ligand>
        <name>Zn(2+)</name>
        <dbReference type="ChEBI" id="CHEBI:29105"/>
    </ligand>
</feature>
<evidence type="ECO:0000256" key="2">
    <source>
        <dbReference type="ARBA" id="ARBA00024993"/>
    </source>
</evidence>
<accession>A0A1Z1WC38</accession>
<dbReference type="GO" id="GO:0008270">
    <property type="term" value="F:zinc ion binding"/>
    <property type="evidence" value="ECO:0007669"/>
    <property type="project" value="InterPro"/>
</dbReference>
<dbReference type="PANTHER" id="PTHR11002">
    <property type="entry name" value="CARBONIC ANHYDRASE"/>
    <property type="match status" value="1"/>
</dbReference>
<dbReference type="EMBL" id="CP021748">
    <property type="protein sequence ID" value="ARX83995.1"/>
    <property type="molecule type" value="Genomic_DNA"/>
</dbReference>
<organism evidence="5 6">
    <name type="scientific">Streptomyces alboflavus</name>
    <dbReference type="NCBI Taxonomy" id="67267"/>
    <lineage>
        <taxon>Bacteria</taxon>
        <taxon>Bacillati</taxon>
        <taxon>Actinomycetota</taxon>
        <taxon>Actinomycetes</taxon>
        <taxon>Kitasatosporales</taxon>
        <taxon>Streptomycetaceae</taxon>
        <taxon>Streptomyces</taxon>
    </lineage>
</organism>
<comment type="similarity">
    <text evidence="1">Belongs to the beta-class carbonic anhydrase family.</text>
</comment>
<name>A0A1Z1WC38_9ACTN</name>
<feature type="binding site" evidence="3">
    <location>
        <position position="102"/>
    </location>
    <ligand>
        <name>Zn(2+)</name>
        <dbReference type="ChEBI" id="CHEBI:29105"/>
    </ligand>
</feature>
<dbReference type="Gene3D" id="3.40.1050.10">
    <property type="entry name" value="Carbonic anhydrase"/>
    <property type="match status" value="1"/>
</dbReference>
<feature type="binding site" evidence="3">
    <location>
        <position position="104"/>
    </location>
    <ligand>
        <name>Zn(2+)</name>
        <dbReference type="ChEBI" id="CHEBI:29105"/>
    </ligand>
</feature>
<sequence>MPTTPPIPPAVARRSPANRRAFLTATAATVLTSATAVASAAPAPARPAVDRARPGTAQKALATLLEGNRRWARIRSLHPHEDRARRLEVTHEQHPFATVLSCVDSRVPPELIFDQGLGDLLVIRTAGEVLDEAVLGSLQYGVAELRIPLLLVLGHERCGAVAATIEQLRTGKQVPGHLARLVEGIGPSAWACRDEPGDWVDHTVAAHARRMRDALRADTAFRPATIVAARYDLDSGLVRVLP</sequence>
<dbReference type="InterPro" id="IPR001765">
    <property type="entry name" value="Carbonic_anhydrase"/>
</dbReference>
<dbReference type="AlphaFoldDB" id="A0A1Z1WC38"/>
<dbReference type="eggNOG" id="COG0288">
    <property type="taxonomic scope" value="Bacteria"/>
</dbReference>
<dbReference type="InterPro" id="IPR006311">
    <property type="entry name" value="TAT_signal"/>
</dbReference>
<dbReference type="STRING" id="67267.GCA_000716675_05730"/>
<dbReference type="InterPro" id="IPR036874">
    <property type="entry name" value="Carbonic_anhydrase_sf"/>
</dbReference>
<dbReference type="PANTHER" id="PTHR11002:SF79">
    <property type="entry name" value="CARBONIC ANHYDRASE 2"/>
    <property type="match status" value="1"/>
</dbReference>
<dbReference type="SUPFAM" id="SSF53056">
    <property type="entry name" value="beta-carbonic anhydrase, cab"/>
    <property type="match status" value="1"/>
</dbReference>
<evidence type="ECO:0000313" key="5">
    <source>
        <dbReference type="EMBL" id="ARX83995.1"/>
    </source>
</evidence>
<keyword evidence="6" id="KW-1185">Reference proteome</keyword>
<evidence type="ECO:0000256" key="3">
    <source>
        <dbReference type="PIRSR" id="PIRSR601765-1"/>
    </source>
</evidence>
<keyword evidence="3" id="KW-0862">Zinc</keyword>
<reference evidence="5 6" key="1">
    <citation type="submission" date="2017-05" db="EMBL/GenBank/DDBJ databases">
        <title>Streptomyces alboflavus Genome sequencing and assembly.</title>
        <authorList>
            <person name="Wang Y."/>
            <person name="Du B."/>
            <person name="Ding Y."/>
            <person name="Liu H."/>
            <person name="Hou Q."/>
            <person name="Liu K."/>
            <person name="Wang C."/>
            <person name="Yao L."/>
        </authorList>
    </citation>
    <scope>NUCLEOTIDE SEQUENCE [LARGE SCALE GENOMIC DNA]</scope>
    <source>
        <strain evidence="5 6">MDJK44</strain>
    </source>
</reference>
<comment type="function">
    <text evidence="2">Catalyzes the reversible hydration of carbon dioxide to form bicarbonate.</text>
</comment>
<dbReference type="OrthoDB" id="9797527at2"/>
<dbReference type="RefSeq" id="WP_087884406.1">
    <property type="nucleotide sequence ID" value="NZ_CP021748.1"/>
</dbReference>
<dbReference type="KEGG" id="salf:SMD44_03428"/>
<dbReference type="GO" id="GO:0004089">
    <property type="term" value="F:carbonate dehydratase activity"/>
    <property type="evidence" value="ECO:0007669"/>
    <property type="project" value="InterPro"/>
</dbReference>
<keyword evidence="4" id="KW-0732">Signal</keyword>
<feature type="binding site" evidence="3">
    <location>
        <position position="158"/>
    </location>
    <ligand>
        <name>Zn(2+)</name>
        <dbReference type="ChEBI" id="CHEBI:29105"/>
    </ligand>
</feature>
<feature type="chain" id="PRO_5038511034" evidence="4">
    <location>
        <begin position="39"/>
        <end position="242"/>
    </location>
</feature>
<evidence type="ECO:0000256" key="1">
    <source>
        <dbReference type="ARBA" id="ARBA00006217"/>
    </source>
</evidence>
<feature type="signal peptide" evidence="4">
    <location>
        <begin position="1"/>
        <end position="38"/>
    </location>
</feature>
<dbReference type="SMART" id="SM00947">
    <property type="entry name" value="Pro_CA"/>
    <property type="match status" value="1"/>
</dbReference>
<evidence type="ECO:0000313" key="6">
    <source>
        <dbReference type="Proteomes" id="UP000195880"/>
    </source>
</evidence>
<keyword evidence="3" id="KW-0479">Metal-binding</keyword>
<proteinExistence type="inferred from homology"/>
<dbReference type="Proteomes" id="UP000195880">
    <property type="component" value="Chromosome"/>
</dbReference>
<evidence type="ECO:0000256" key="4">
    <source>
        <dbReference type="SAM" id="SignalP"/>
    </source>
</evidence>
<gene>
    <name evidence="5" type="primary">cynT</name>
    <name evidence="5" type="ORF">SMD44_03428</name>
</gene>
<comment type="cofactor">
    <cofactor evidence="3">
        <name>Zn(2+)</name>
        <dbReference type="ChEBI" id="CHEBI:29105"/>
    </cofactor>
    <text evidence="3">Binds 1 zinc ion per subunit.</text>
</comment>
<protein>
    <submittedName>
        <fullName evidence="5">Carbonic anhydrase</fullName>
    </submittedName>
</protein>